<reference evidence="8" key="1">
    <citation type="journal article" date="2020" name="Stud. Mycol.">
        <title>101 Dothideomycetes genomes: a test case for predicting lifestyles and emergence of pathogens.</title>
        <authorList>
            <person name="Haridas S."/>
            <person name="Albert R."/>
            <person name="Binder M."/>
            <person name="Bloem J."/>
            <person name="Labutti K."/>
            <person name="Salamov A."/>
            <person name="Andreopoulos B."/>
            <person name="Baker S."/>
            <person name="Barry K."/>
            <person name="Bills G."/>
            <person name="Bluhm B."/>
            <person name="Cannon C."/>
            <person name="Castanera R."/>
            <person name="Culley D."/>
            <person name="Daum C."/>
            <person name="Ezra D."/>
            <person name="Gonzalez J."/>
            <person name="Henrissat B."/>
            <person name="Kuo A."/>
            <person name="Liang C."/>
            <person name="Lipzen A."/>
            <person name="Lutzoni F."/>
            <person name="Magnuson J."/>
            <person name="Mondo S."/>
            <person name="Nolan M."/>
            <person name="Ohm R."/>
            <person name="Pangilinan J."/>
            <person name="Park H.-J."/>
            <person name="Ramirez L."/>
            <person name="Alfaro M."/>
            <person name="Sun H."/>
            <person name="Tritt A."/>
            <person name="Yoshinaga Y."/>
            <person name="Zwiers L.-H."/>
            <person name="Turgeon B."/>
            <person name="Goodwin S."/>
            <person name="Spatafora J."/>
            <person name="Crous P."/>
            <person name="Grigoriev I."/>
        </authorList>
    </citation>
    <scope>NUCLEOTIDE SEQUENCE</scope>
    <source>
        <strain evidence="8">ATCC 74209</strain>
    </source>
</reference>
<evidence type="ECO:0000259" key="6">
    <source>
        <dbReference type="Pfam" id="PF05645"/>
    </source>
</evidence>
<name>A0A9P4MTP1_9PLEO</name>
<dbReference type="AlphaFoldDB" id="A0A9P4MTP1"/>
<evidence type="ECO:0000259" key="7">
    <source>
        <dbReference type="Pfam" id="PF08221"/>
    </source>
</evidence>
<evidence type="ECO:0000313" key="8">
    <source>
        <dbReference type="EMBL" id="KAF2202746.1"/>
    </source>
</evidence>
<dbReference type="Gene3D" id="1.10.10.10">
    <property type="entry name" value="Winged helix-like DNA-binding domain superfamily/Winged helix DNA-binding domain"/>
    <property type="match status" value="2"/>
</dbReference>
<dbReference type="PANTHER" id="PTHR12949:SF0">
    <property type="entry name" value="DNA-DIRECTED RNA POLYMERASE III SUBUNIT RPC3"/>
    <property type="match status" value="1"/>
</dbReference>
<comment type="function">
    <text evidence="3 4">DNA-dependent RNA polymerase catalyzes the transcription of DNA into RNA using the four ribonucleoside triphosphates as substrates. Specific core component of RNA polymerase III which synthesizes small RNAs, such as 5S rRNA and tRNAs.</text>
</comment>
<evidence type="ECO:0000256" key="5">
    <source>
        <dbReference type="SAM" id="MobiDB-lite"/>
    </source>
</evidence>
<feature type="compositionally biased region" description="Low complexity" evidence="5">
    <location>
        <begin position="149"/>
        <end position="168"/>
    </location>
</feature>
<proteinExistence type="inferred from homology"/>
<organism evidence="8 9">
    <name type="scientific">Delitschia confertaspora ATCC 74209</name>
    <dbReference type="NCBI Taxonomy" id="1513339"/>
    <lineage>
        <taxon>Eukaryota</taxon>
        <taxon>Fungi</taxon>
        <taxon>Dikarya</taxon>
        <taxon>Ascomycota</taxon>
        <taxon>Pezizomycotina</taxon>
        <taxon>Dothideomycetes</taxon>
        <taxon>Pleosporomycetidae</taxon>
        <taxon>Pleosporales</taxon>
        <taxon>Delitschiaceae</taxon>
        <taxon>Delitschia</taxon>
    </lineage>
</organism>
<gene>
    <name evidence="8" type="ORF">GQ43DRAFT_479616</name>
</gene>
<evidence type="ECO:0000313" key="9">
    <source>
        <dbReference type="Proteomes" id="UP000799536"/>
    </source>
</evidence>
<keyword evidence="4" id="KW-0804">Transcription</keyword>
<sequence length="680" mass="76809">MSLREAPVLAQLCTLLVEDQYGQLASRIFALLARRGRQDIHSLVRNSYFTKDKIKHGLVILIQQHLVFYYTDADNGLTSYEVDWVQAYCLVRFGKMIKMTENRFGGKAGAIISMLASLGHTRVGDLVHAYFPPGTETNGLTNGAHKSSGANGTNGNGAAVNGTTNGLNPAEATQASDDRIRSPEALHAILYALLDAGWLVPAHPTHYLSPGDRQSEAENAVIKELYEGMTPSGAKALNELKTLAIQRKRKVRDESLELPKNLIKFDRSNTSRKRAAEDDGGQASKRMRVDGDNSIITSTTEYECITPDFPEDVTLDDNLVVRVNHEKLTVALRGQQLVQLAEKRFCKTTSEVYKALLWCLEKAEPRCYEEWPDPSDPKKDGQQEESTYVDPMYLATCLDVVKILNPALDLLEGLEPAAAVTCLDTNQATADERGYIQPPVDPLLLTRSERLRLINKHLMYLANDANVQFVTWESQRGGGQYRVDYNLLARVMLQMEIDNTVMAGEGKMGLRLIRALKRKGRLSERLVCKTTLTTPNMIRSVITKMQIKGLIETQEIPKVDSRVTKQSDHLIWYDTQRVRERLLHDVYKGMIRILQRIAYEKDRIKDVLQKAERTDVVGNEDKYLSKEERLKLKHFEEVQEKLLIQLAREDDLVAVLRDFTGPIPPDFPVGYRRQVINDEE</sequence>
<keyword evidence="4" id="KW-0240">DNA-directed RNA polymerase</keyword>
<dbReference type="EMBL" id="ML993925">
    <property type="protein sequence ID" value="KAF2202746.1"/>
    <property type="molecule type" value="Genomic_DNA"/>
</dbReference>
<dbReference type="InterPro" id="IPR036388">
    <property type="entry name" value="WH-like_DNA-bd_sf"/>
</dbReference>
<feature type="region of interest" description="Disordered" evidence="5">
    <location>
        <begin position="145"/>
        <end position="175"/>
    </location>
</feature>
<dbReference type="GO" id="GO:0005666">
    <property type="term" value="C:RNA polymerase III complex"/>
    <property type="evidence" value="ECO:0007669"/>
    <property type="project" value="UniProtKB-UniRule"/>
</dbReference>
<comment type="subcellular location">
    <subcellularLocation>
        <location evidence="4">Nucleus</location>
    </subcellularLocation>
</comment>
<dbReference type="InterPro" id="IPR039748">
    <property type="entry name" value="RPC3"/>
</dbReference>
<evidence type="ECO:0000256" key="3">
    <source>
        <dbReference type="ARBA" id="ARBA00025127"/>
    </source>
</evidence>
<feature type="domain" description="RNA polymerase III Rpc82 C -terminal" evidence="6">
    <location>
        <begin position="189"/>
        <end position="490"/>
    </location>
</feature>
<dbReference type="OrthoDB" id="272392at2759"/>
<dbReference type="GO" id="GO:0006351">
    <property type="term" value="P:DNA-templated transcription"/>
    <property type="evidence" value="ECO:0007669"/>
    <property type="project" value="InterPro"/>
</dbReference>
<evidence type="ECO:0000256" key="2">
    <source>
        <dbReference type="ARBA" id="ARBA00011206"/>
    </source>
</evidence>
<protein>
    <recommendedName>
        <fullName evidence="4">DNA-directed RNA polymerase III subunit RPC3</fullName>
        <shortName evidence="4">RNA polymerase III subunit C3</shortName>
    </recommendedName>
</protein>
<comment type="similarity">
    <text evidence="1 4">Belongs to the RNA polymerase beta chain family.</text>
</comment>
<dbReference type="Pfam" id="PF05645">
    <property type="entry name" value="RNA_pol_Rpc82"/>
    <property type="match status" value="1"/>
</dbReference>
<dbReference type="Pfam" id="PF08221">
    <property type="entry name" value="HTH_9"/>
    <property type="match status" value="1"/>
</dbReference>
<feature type="region of interest" description="Disordered" evidence="5">
    <location>
        <begin position="268"/>
        <end position="288"/>
    </location>
</feature>
<dbReference type="InterPro" id="IPR008806">
    <property type="entry name" value="RNA_pol_III_Rpc82_C"/>
</dbReference>
<comment type="subunit">
    <text evidence="2 4">Component of the RNA polymerase III (Pol III) complex consisting of 17 subunits.</text>
</comment>
<accession>A0A9P4MTP1</accession>
<dbReference type="GO" id="GO:0003697">
    <property type="term" value="F:single-stranded DNA binding"/>
    <property type="evidence" value="ECO:0007669"/>
    <property type="project" value="UniProtKB-UniRule"/>
</dbReference>
<feature type="domain" description="RNA polymerase III subunit RPC82-related helix-turn-helix" evidence="7">
    <location>
        <begin position="11"/>
        <end position="71"/>
    </location>
</feature>
<keyword evidence="4" id="KW-0539">Nucleus</keyword>
<feature type="compositionally biased region" description="Basic and acidic residues" evidence="5">
    <location>
        <begin position="268"/>
        <end position="277"/>
    </location>
</feature>
<evidence type="ECO:0000256" key="4">
    <source>
        <dbReference type="RuleBase" id="RU367076"/>
    </source>
</evidence>
<dbReference type="Proteomes" id="UP000799536">
    <property type="component" value="Unassembled WGS sequence"/>
</dbReference>
<keyword evidence="9" id="KW-1185">Reference proteome</keyword>
<comment type="caution">
    <text evidence="8">The sequence shown here is derived from an EMBL/GenBank/DDBJ whole genome shotgun (WGS) entry which is preliminary data.</text>
</comment>
<evidence type="ECO:0000256" key="1">
    <source>
        <dbReference type="ARBA" id="ARBA00006835"/>
    </source>
</evidence>
<dbReference type="InterPro" id="IPR013197">
    <property type="entry name" value="RNA_pol_III_RPC82-rel_HTH"/>
</dbReference>
<dbReference type="PANTHER" id="PTHR12949">
    <property type="entry name" value="RNA POLYMERASE III DNA DIRECTED -RELATED"/>
    <property type="match status" value="1"/>
</dbReference>